<sequence>MTQPTNTFDSYDAIGNREDLQDKIYMVSPEKTPIVSAIGRFKATQRLHEWQRDNLATPNKDNAVIEGDDRTGTSLTPTDRVANTVQLFDKTAVVSSTQEKTKSAGRSSEMKYQVSKCMVELKRDLEAMVLSNNPAVQGNSTTARKSAGLGVLLYSNTSHGAGGSTTAHTSGLATVAPVAGTARAFAEAQLKTVMQSIYTNSGEMPTIISMTPSHKGGFSAFTGIALNRVNLKKGGQATIVGGADVYVSDFGELTVVPNYIQATANSGTVFILNPEYAGIAYLGGFKSDALAKTGHTEKELVSVEAALVVTSEKAHGKIADLTP</sequence>
<keyword evidence="2" id="KW-1185">Reference proteome</keyword>
<reference evidence="1" key="1">
    <citation type="submission" date="2021-06" db="EMBL/GenBank/DDBJ databases">
        <title>Updating the genus Pseudomonas: Description of 43 new species and partition of the Pseudomonas putida group.</title>
        <authorList>
            <person name="Girard L."/>
            <person name="Lood C."/>
            <person name="Vandamme P."/>
            <person name="Rokni-Zadeh H."/>
            <person name="Van Noort V."/>
            <person name="Hofte M."/>
            <person name="Lavigne R."/>
            <person name="De Mot R."/>
        </authorList>
    </citation>
    <scope>NUCLEOTIDE SEQUENCE</scope>
    <source>
        <strain evidence="1">SWRI74</strain>
    </source>
</reference>
<gene>
    <name evidence="1" type="ORF">KVG88_06345</name>
</gene>
<accession>A0ABS6QL64</accession>
<protein>
    <submittedName>
        <fullName evidence="1">DUF5309 domain-containing protein</fullName>
    </submittedName>
</protein>
<name>A0ABS6QL64_9PSED</name>
<dbReference type="Pfam" id="PF17236">
    <property type="entry name" value="SU10_MCP"/>
    <property type="match status" value="1"/>
</dbReference>
<organism evidence="1 2">
    <name type="scientific">Pseudomonas azerbaijanoccidentalis</name>
    <dbReference type="NCBI Taxonomy" id="2842347"/>
    <lineage>
        <taxon>Bacteria</taxon>
        <taxon>Pseudomonadati</taxon>
        <taxon>Pseudomonadota</taxon>
        <taxon>Gammaproteobacteria</taxon>
        <taxon>Pseudomonadales</taxon>
        <taxon>Pseudomonadaceae</taxon>
        <taxon>Pseudomonas</taxon>
    </lineage>
</organism>
<dbReference type="RefSeq" id="WP_217870761.1">
    <property type="nucleotide sequence ID" value="NZ_JAHSTU010000001.1"/>
</dbReference>
<comment type="caution">
    <text evidence="1">The sequence shown here is derived from an EMBL/GenBank/DDBJ whole genome shotgun (WGS) entry which is preliminary data.</text>
</comment>
<proteinExistence type="predicted"/>
<dbReference type="EMBL" id="JAHSTU010000001">
    <property type="protein sequence ID" value="MBV4519677.1"/>
    <property type="molecule type" value="Genomic_DNA"/>
</dbReference>
<dbReference type="InterPro" id="IPR035198">
    <property type="entry name" value="SU10_MCP"/>
</dbReference>
<evidence type="ECO:0000313" key="1">
    <source>
        <dbReference type="EMBL" id="MBV4519677.1"/>
    </source>
</evidence>
<dbReference type="Proteomes" id="UP001049200">
    <property type="component" value="Unassembled WGS sequence"/>
</dbReference>
<evidence type="ECO:0000313" key="2">
    <source>
        <dbReference type="Proteomes" id="UP001049200"/>
    </source>
</evidence>